<organism evidence="10 11">
    <name type="scientific">Phascolomyces articulosus</name>
    <dbReference type="NCBI Taxonomy" id="60185"/>
    <lineage>
        <taxon>Eukaryota</taxon>
        <taxon>Fungi</taxon>
        <taxon>Fungi incertae sedis</taxon>
        <taxon>Mucoromycota</taxon>
        <taxon>Mucoromycotina</taxon>
        <taxon>Mucoromycetes</taxon>
        <taxon>Mucorales</taxon>
        <taxon>Lichtheimiaceae</taxon>
        <taxon>Phascolomyces</taxon>
    </lineage>
</organism>
<evidence type="ECO:0000256" key="1">
    <source>
        <dbReference type="ARBA" id="ARBA00004141"/>
    </source>
</evidence>
<dbReference type="Proteomes" id="UP001209540">
    <property type="component" value="Unassembled WGS sequence"/>
</dbReference>
<feature type="transmembrane region" description="Helical" evidence="8">
    <location>
        <begin position="49"/>
        <end position="71"/>
    </location>
</feature>
<comment type="similarity">
    <text evidence="3">Belongs to the wax synthase family.</text>
</comment>
<feature type="transmembrane region" description="Helical" evidence="8">
    <location>
        <begin position="77"/>
        <end position="97"/>
    </location>
</feature>
<feature type="transmembrane region" description="Helical" evidence="8">
    <location>
        <begin position="356"/>
        <end position="378"/>
    </location>
</feature>
<feature type="transmembrane region" description="Helical" evidence="8">
    <location>
        <begin position="179"/>
        <end position="203"/>
    </location>
</feature>
<keyword evidence="4" id="KW-0808">Transferase</keyword>
<comment type="caution">
    <text evidence="10">The sequence shown here is derived from an EMBL/GenBank/DDBJ whole genome shotgun (WGS) entry which is preliminary data.</text>
</comment>
<evidence type="ECO:0000256" key="2">
    <source>
        <dbReference type="ARBA" id="ARBA00005179"/>
    </source>
</evidence>
<dbReference type="GO" id="GO:0008374">
    <property type="term" value="F:O-acyltransferase activity"/>
    <property type="evidence" value="ECO:0007669"/>
    <property type="project" value="InterPro"/>
</dbReference>
<comment type="pathway">
    <text evidence="2">Secondary metabolite biosynthesis.</text>
</comment>
<feature type="domain" description="Wax synthase" evidence="9">
    <location>
        <begin position="221"/>
        <end position="306"/>
    </location>
</feature>
<gene>
    <name evidence="10" type="ORF">BDA99DRAFT_494216</name>
</gene>
<evidence type="ECO:0000256" key="5">
    <source>
        <dbReference type="ARBA" id="ARBA00022692"/>
    </source>
</evidence>
<evidence type="ECO:0000313" key="11">
    <source>
        <dbReference type="Proteomes" id="UP001209540"/>
    </source>
</evidence>
<keyword evidence="6 8" id="KW-1133">Transmembrane helix</keyword>
<feature type="transmembrane region" description="Helical" evidence="8">
    <location>
        <begin position="274"/>
        <end position="293"/>
    </location>
</feature>
<proteinExistence type="inferred from homology"/>
<protein>
    <recommendedName>
        <fullName evidence="9">Wax synthase domain-containing protein</fullName>
    </recommendedName>
</protein>
<accession>A0AAD5KAE8</accession>
<keyword evidence="5 8" id="KW-0812">Transmembrane</keyword>
<evidence type="ECO:0000256" key="3">
    <source>
        <dbReference type="ARBA" id="ARBA00007282"/>
    </source>
</evidence>
<dbReference type="PANTHER" id="PTHR31595">
    <property type="entry name" value="LONG-CHAIN-ALCOHOL O-FATTY-ACYLTRANSFERASE 3-RELATED"/>
    <property type="match status" value="1"/>
</dbReference>
<feature type="transmembrane region" description="Helical" evidence="8">
    <location>
        <begin position="305"/>
        <end position="327"/>
    </location>
</feature>
<dbReference type="InterPro" id="IPR032805">
    <property type="entry name" value="Wax_synthase_dom"/>
</dbReference>
<dbReference type="GO" id="GO:0006629">
    <property type="term" value="P:lipid metabolic process"/>
    <property type="evidence" value="ECO:0007669"/>
    <property type="project" value="InterPro"/>
</dbReference>
<feature type="transmembrane region" description="Helical" evidence="8">
    <location>
        <begin position="141"/>
        <end position="159"/>
    </location>
</feature>
<dbReference type="AlphaFoldDB" id="A0AAD5KAE8"/>
<dbReference type="InterPro" id="IPR044851">
    <property type="entry name" value="Wax_synthase"/>
</dbReference>
<dbReference type="Pfam" id="PF13813">
    <property type="entry name" value="MBOAT_2"/>
    <property type="match status" value="1"/>
</dbReference>
<evidence type="ECO:0000256" key="4">
    <source>
        <dbReference type="ARBA" id="ARBA00022679"/>
    </source>
</evidence>
<name>A0AAD5KAE8_9FUNG</name>
<comment type="subcellular location">
    <subcellularLocation>
        <location evidence="1">Membrane</location>
        <topology evidence="1">Multi-pass membrane protein</topology>
    </subcellularLocation>
</comment>
<sequence>MQTLETFYQAGDTRLNVGTFIFSIFGIPTGLLALMLIQEKMSTTLKQILSIPLLTIVFFTPILFTCGNGVFDLVQTVACYNLFLRLFEFYWISPLLYGKSAYATRDYLYTEFWAALCKFPKPNKKKDDDTKPKVYVKDKKWYHIVSYMAYHAVICDIFGSWWSTFTGPDVIMMRQDRPLLFFVFLFFIVFMLNSAFNMFGYALHLAHCIYYDGGSYSGEQWRSLMKNPIMSTSLEELWSFRWHQLLHTSWVAFGFRPARYITQRLLAKRVKNPLPIALFVGTLAVFAVSGSMHEYIIYANVGSTIYFRSFIGQQLFFFFIHGVGMTLERFTAKFAKKFVPPTLLNSFLVKEILQRVWVISYAFLTFPFFIDGFAYWGLWADNPFVFTRPLVFEFFRSIPYGHALCGSLL</sequence>
<evidence type="ECO:0000256" key="6">
    <source>
        <dbReference type="ARBA" id="ARBA00022989"/>
    </source>
</evidence>
<dbReference type="GO" id="GO:0016020">
    <property type="term" value="C:membrane"/>
    <property type="evidence" value="ECO:0007669"/>
    <property type="project" value="UniProtKB-SubCell"/>
</dbReference>
<evidence type="ECO:0000256" key="7">
    <source>
        <dbReference type="ARBA" id="ARBA00023136"/>
    </source>
</evidence>
<keyword evidence="11" id="KW-1185">Reference proteome</keyword>
<evidence type="ECO:0000313" key="10">
    <source>
        <dbReference type="EMBL" id="KAI9276818.1"/>
    </source>
</evidence>
<keyword evidence="7 8" id="KW-0472">Membrane</keyword>
<reference evidence="10" key="2">
    <citation type="submission" date="2023-02" db="EMBL/GenBank/DDBJ databases">
        <authorList>
            <consortium name="DOE Joint Genome Institute"/>
            <person name="Mondo S.J."/>
            <person name="Chang Y."/>
            <person name="Wang Y."/>
            <person name="Ahrendt S."/>
            <person name="Andreopoulos W."/>
            <person name="Barry K."/>
            <person name="Beard J."/>
            <person name="Benny G.L."/>
            <person name="Blankenship S."/>
            <person name="Bonito G."/>
            <person name="Cuomo C."/>
            <person name="Desiro A."/>
            <person name="Gervers K.A."/>
            <person name="Hundley H."/>
            <person name="Kuo A."/>
            <person name="LaButti K."/>
            <person name="Lang B.F."/>
            <person name="Lipzen A."/>
            <person name="O'Donnell K."/>
            <person name="Pangilinan J."/>
            <person name="Reynolds N."/>
            <person name="Sandor L."/>
            <person name="Smith M.W."/>
            <person name="Tsang A."/>
            <person name="Grigoriev I.V."/>
            <person name="Stajich J.E."/>
            <person name="Spatafora J.W."/>
        </authorList>
    </citation>
    <scope>NUCLEOTIDE SEQUENCE</scope>
    <source>
        <strain evidence="10">RSA 2281</strain>
    </source>
</reference>
<dbReference type="PANTHER" id="PTHR31595:SF57">
    <property type="entry name" value="OS04G0481900 PROTEIN"/>
    <property type="match status" value="1"/>
</dbReference>
<evidence type="ECO:0000259" key="9">
    <source>
        <dbReference type="Pfam" id="PF13813"/>
    </source>
</evidence>
<dbReference type="EMBL" id="JAIXMP010000002">
    <property type="protein sequence ID" value="KAI9276818.1"/>
    <property type="molecule type" value="Genomic_DNA"/>
</dbReference>
<feature type="transmembrane region" description="Helical" evidence="8">
    <location>
        <begin position="20"/>
        <end position="37"/>
    </location>
</feature>
<evidence type="ECO:0000256" key="8">
    <source>
        <dbReference type="SAM" id="Phobius"/>
    </source>
</evidence>
<reference evidence="10" key="1">
    <citation type="journal article" date="2022" name="IScience">
        <title>Evolution of zygomycete secretomes and the origins of terrestrial fungal ecologies.</title>
        <authorList>
            <person name="Chang Y."/>
            <person name="Wang Y."/>
            <person name="Mondo S."/>
            <person name="Ahrendt S."/>
            <person name="Andreopoulos W."/>
            <person name="Barry K."/>
            <person name="Beard J."/>
            <person name="Benny G.L."/>
            <person name="Blankenship S."/>
            <person name="Bonito G."/>
            <person name="Cuomo C."/>
            <person name="Desiro A."/>
            <person name="Gervers K.A."/>
            <person name="Hundley H."/>
            <person name="Kuo A."/>
            <person name="LaButti K."/>
            <person name="Lang B.F."/>
            <person name="Lipzen A."/>
            <person name="O'Donnell K."/>
            <person name="Pangilinan J."/>
            <person name="Reynolds N."/>
            <person name="Sandor L."/>
            <person name="Smith M.E."/>
            <person name="Tsang A."/>
            <person name="Grigoriev I.V."/>
            <person name="Stajich J.E."/>
            <person name="Spatafora J.W."/>
        </authorList>
    </citation>
    <scope>NUCLEOTIDE SEQUENCE</scope>
    <source>
        <strain evidence="10">RSA 2281</strain>
    </source>
</reference>